<keyword evidence="3" id="KW-0378">Hydrolase</keyword>
<dbReference type="PANTHER" id="PTHR33307:SF6">
    <property type="entry name" value="ALPHA-RHAMNOSIDASE (EUROFUNG)-RELATED"/>
    <property type="match status" value="1"/>
</dbReference>
<dbReference type="Pfam" id="PF17390">
    <property type="entry name" value="Bac_rhamnosid_C"/>
    <property type="match status" value="1"/>
</dbReference>
<evidence type="ECO:0000256" key="2">
    <source>
        <dbReference type="ARBA" id="ARBA00012652"/>
    </source>
</evidence>
<feature type="domain" description="Bacterial alpha-L-rhamnosidase N-terminal" evidence="5">
    <location>
        <begin position="70"/>
        <end position="242"/>
    </location>
</feature>
<dbReference type="RefSeq" id="WP_018472129.1">
    <property type="nucleotide sequence ID" value="NZ_BMWX01000002.1"/>
</dbReference>
<dbReference type="Pfam" id="PF17389">
    <property type="entry name" value="Bac_rhamnosid6H"/>
    <property type="match status" value="1"/>
</dbReference>
<dbReference type="Gene3D" id="2.60.420.10">
    <property type="entry name" value="Maltose phosphorylase, domain 3"/>
    <property type="match status" value="1"/>
</dbReference>
<dbReference type="EMBL" id="BMWX01000002">
    <property type="protein sequence ID" value="GGZ21796.1"/>
    <property type="molecule type" value="Genomic_DNA"/>
</dbReference>
<evidence type="ECO:0000259" key="5">
    <source>
        <dbReference type="Pfam" id="PF08531"/>
    </source>
</evidence>
<evidence type="ECO:0000313" key="8">
    <source>
        <dbReference type="EMBL" id="GGZ21796.1"/>
    </source>
</evidence>
<feature type="domain" description="Alpha-L-rhamnosidase six-hairpin glycosidase" evidence="6">
    <location>
        <begin position="376"/>
        <end position="693"/>
    </location>
</feature>
<evidence type="ECO:0000259" key="6">
    <source>
        <dbReference type="Pfam" id="PF17389"/>
    </source>
</evidence>
<comment type="caution">
    <text evidence="8">The sequence shown here is derived from an EMBL/GenBank/DDBJ whole genome shotgun (WGS) entry which is preliminary data.</text>
</comment>
<dbReference type="InterPro" id="IPR016007">
    <property type="entry name" value="Alpha_rhamnosid"/>
</dbReference>
<name>A0A918PT29_9BACT</name>
<dbReference type="InterPro" id="IPR012341">
    <property type="entry name" value="6hp_glycosidase-like_sf"/>
</dbReference>
<dbReference type="InterPro" id="IPR013737">
    <property type="entry name" value="Bac_rhamnosid_N"/>
</dbReference>
<dbReference type="GO" id="GO:0005975">
    <property type="term" value="P:carbohydrate metabolic process"/>
    <property type="evidence" value="ECO:0007669"/>
    <property type="project" value="InterPro"/>
</dbReference>
<dbReference type="InterPro" id="IPR035396">
    <property type="entry name" value="Bac_rhamnosid6H"/>
</dbReference>
<evidence type="ECO:0000259" key="4">
    <source>
        <dbReference type="Pfam" id="PF05592"/>
    </source>
</evidence>
<dbReference type="SUPFAM" id="SSF48208">
    <property type="entry name" value="Six-hairpin glycosidases"/>
    <property type="match status" value="1"/>
</dbReference>
<evidence type="ECO:0000256" key="3">
    <source>
        <dbReference type="ARBA" id="ARBA00022801"/>
    </source>
</evidence>
<reference evidence="8" key="2">
    <citation type="submission" date="2020-09" db="EMBL/GenBank/DDBJ databases">
        <authorList>
            <person name="Sun Q."/>
            <person name="Kim S."/>
        </authorList>
    </citation>
    <scope>NUCLEOTIDE SEQUENCE</scope>
    <source>
        <strain evidence="8">KCTC 12368</strain>
    </source>
</reference>
<dbReference type="Gene3D" id="2.60.120.260">
    <property type="entry name" value="Galactose-binding domain-like"/>
    <property type="match status" value="2"/>
</dbReference>
<proteinExistence type="predicted"/>
<reference evidence="8" key="1">
    <citation type="journal article" date="2014" name="Int. J. Syst. Evol. Microbiol.">
        <title>Complete genome sequence of Corynebacterium casei LMG S-19264T (=DSM 44701T), isolated from a smear-ripened cheese.</title>
        <authorList>
            <consortium name="US DOE Joint Genome Institute (JGI-PGF)"/>
            <person name="Walter F."/>
            <person name="Albersmeier A."/>
            <person name="Kalinowski J."/>
            <person name="Ruckert C."/>
        </authorList>
    </citation>
    <scope>NUCLEOTIDE SEQUENCE</scope>
    <source>
        <strain evidence="8">KCTC 12368</strain>
    </source>
</reference>
<dbReference type="GO" id="GO:0030596">
    <property type="term" value="F:alpha-L-rhamnosidase activity"/>
    <property type="evidence" value="ECO:0007669"/>
    <property type="project" value="UniProtKB-EC"/>
</dbReference>
<sequence length="805" mass="90555">MNSLTLLITCGVLAFFACTSTPDQEPLSLAEDERAKWIEDGIALPESDSLYYLEHPSPLFRKEFKATKLVKSAKLSITAAGYFKASVNGAAIKENVLDPAWTDFSKRIYYSEYDISSLIEQGANCLGVSLGNGFYNPLPLRKWGRRNLRKDLTVGKPVFIAKLLIQYENGDTEEIVTDSSWKYTLGPIIKNSVYIGTAYDANREVEGWNIAGFDDEEWKVATIGRSPGGKLEKAFFPAVAIKQEIIPVDIRSPEKGLWVVDMGVNFTGTYRIKLAGNAGDTISFKFGERIYEDGKVNPMTTVTGQIKRPGIGGPGAPAIAWQTDSYILGDKKEQWFNPDFTYHTYRYMEVKGLKEKPKTEDIRGLFMHSDVINQNSFSSSSPLLNDIQEASKRTFLANLVSVQSDCAAREKFGYGGDLNATSETFIYNFDMQSFYRKTIYDWVDAMKDSTFVDTAPFTGVEYCGISWESAYLTTQYYLYLYYNDTDLIHELYDLNNKWMDKVARIHPEGLVSEGLSDHESMEPVPVQLTGTSHYLQCARIMATFAKEMGNAEDADKYEKLANQLKNQIRAEYWDKSFSGEINKQTLFSTLLYHKIVPEAEVPAAFDSLLVAIRNGPSQHLNTGIFGTKYALEVLAEYGSPNAVFDIVNSRDYPGWGYMIDRGATTIWETWKESDNTYSNAHPMFGTVSEWYYRWLAGIRPDPEKPGFKEFYISPTNPEGLESARAVYNSPYGEIVSKWHKQASEGYLYEISVPNGSLAKVNLPFRPSQSITITTDNGQKPETEIEGLQTGQFSLTEGKYIIKVGA</sequence>
<feature type="domain" description="Alpha-L-rhamnosidase C-terminal" evidence="7">
    <location>
        <begin position="697"/>
        <end position="770"/>
    </location>
</feature>
<dbReference type="Gene3D" id="1.50.10.10">
    <property type="match status" value="1"/>
</dbReference>
<feature type="domain" description="Alpha-L-rhamnosidase concanavalin-like" evidence="4">
    <location>
        <begin position="254"/>
        <end position="368"/>
    </location>
</feature>
<dbReference type="AlphaFoldDB" id="A0A918PT29"/>
<organism evidence="8 9">
    <name type="scientific">Echinicola pacifica</name>
    <dbReference type="NCBI Taxonomy" id="346377"/>
    <lineage>
        <taxon>Bacteria</taxon>
        <taxon>Pseudomonadati</taxon>
        <taxon>Bacteroidota</taxon>
        <taxon>Cytophagia</taxon>
        <taxon>Cytophagales</taxon>
        <taxon>Cyclobacteriaceae</taxon>
        <taxon>Echinicola</taxon>
    </lineage>
</organism>
<dbReference type="Pfam" id="PF05592">
    <property type="entry name" value="Bac_rhamnosid"/>
    <property type="match status" value="1"/>
</dbReference>
<dbReference type="InterPro" id="IPR035398">
    <property type="entry name" value="Bac_rhamnosid_C"/>
</dbReference>
<evidence type="ECO:0000259" key="7">
    <source>
        <dbReference type="Pfam" id="PF17390"/>
    </source>
</evidence>
<dbReference type="EC" id="3.2.1.40" evidence="2"/>
<gene>
    <name evidence="8" type="ORF">GCM10007049_13190</name>
</gene>
<accession>A0A918PT29</accession>
<keyword evidence="9" id="KW-1185">Reference proteome</keyword>
<dbReference type="PANTHER" id="PTHR33307">
    <property type="entry name" value="ALPHA-RHAMNOSIDASE (EUROFUNG)"/>
    <property type="match status" value="1"/>
</dbReference>
<dbReference type="Pfam" id="PF08531">
    <property type="entry name" value="Bac_rhamnosid_N"/>
    <property type="match status" value="1"/>
</dbReference>
<protein>
    <recommendedName>
        <fullName evidence="2">alpha-L-rhamnosidase</fullName>
        <ecNumber evidence="2">3.2.1.40</ecNumber>
    </recommendedName>
</protein>
<evidence type="ECO:0000313" key="9">
    <source>
        <dbReference type="Proteomes" id="UP000619457"/>
    </source>
</evidence>
<dbReference type="InterPro" id="IPR008928">
    <property type="entry name" value="6-hairpin_glycosidase_sf"/>
</dbReference>
<dbReference type="InterPro" id="IPR008902">
    <property type="entry name" value="Rhamnosid_concanavalin"/>
</dbReference>
<dbReference type="Proteomes" id="UP000619457">
    <property type="component" value="Unassembled WGS sequence"/>
</dbReference>
<comment type="catalytic activity">
    <reaction evidence="1">
        <text>Hydrolysis of terminal non-reducing alpha-L-rhamnose residues in alpha-L-rhamnosides.</text>
        <dbReference type="EC" id="3.2.1.40"/>
    </reaction>
</comment>
<evidence type="ECO:0000256" key="1">
    <source>
        <dbReference type="ARBA" id="ARBA00001445"/>
    </source>
</evidence>